<sequence length="640" mass="65012">MIGAGVAVGAVATVCLGEIVELVFARFTGLSSGYILQDAAPGVGVEMSDASTVTAVVFGTTPGASDLGIGTLGDITALAQGALVHARVTADGVDYDISAESYEAPTVTAPIADQILQQGGADFTLDLRTVYDNADTYAVSGDGAASVDGDGFTLRLDVEALLPATNITVRGFNPIAPAGIADVFSLTIVDQIISVAGGGVTPLSQTSYSGQDVADIADFAAITDATDGVNYESLSGAINAADFQTQDGGVGAWTTRTSPYALLVGQTRRVLVGDTSGNQRAFQLDTAVVQAFTFEQIGATAVIETGVDDIVPDAVTTTVTISGITGNDAYLNGDHTYSAAQVRAGTAYIDSAVIYHTGVPADLIAGSILTAREGFWLGLRNFTYQWKRNSVNIGGATARTYTLVAADQGTTITCEITDGVVVAGLTGIAVPAAGGALSATVIYDGEIVTAGPSAPSIAGIDVSAFAATDWIYAFPTARDTASVYSITLAQANGAAMTLVGSTDTTSIRPLAAAYKFQRGAPDTLAVDFQFSESIGDGARIVLLAVPGATAETFVAVEESGTTDMVLDANTTADCIVAVAHVNEGDALLTGVANDSVKIDGSGREHGFAHEAISTAETPRAIRLTQVEGNHAGIALVITGA</sequence>
<dbReference type="Proteomes" id="UP001138661">
    <property type="component" value="Unassembled WGS sequence"/>
</dbReference>
<dbReference type="AlphaFoldDB" id="A0A9X1FZW1"/>
<proteinExistence type="predicted"/>
<evidence type="ECO:0000313" key="2">
    <source>
        <dbReference type="Proteomes" id="UP001138661"/>
    </source>
</evidence>
<dbReference type="EMBL" id="JAHXDN010000010">
    <property type="protein sequence ID" value="MBW4710751.1"/>
    <property type="molecule type" value="Genomic_DNA"/>
</dbReference>
<gene>
    <name evidence="1" type="ORF">KX928_23420</name>
</gene>
<dbReference type="RefSeq" id="WP_219507880.1">
    <property type="nucleotide sequence ID" value="NZ_JAHXDN010000010.1"/>
</dbReference>
<reference evidence="1" key="1">
    <citation type="submission" date="2021-07" db="EMBL/GenBank/DDBJ databases">
        <title>Roseobacter insulae sp. nov., isolated from a tidal flat.</title>
        <authorList>
            <person name="Park S."/>
            <person name="Yoon J.-H."/>
        </authorList>
    </citation>
    <scope>NUCLEOTIDE SEQUENCE</scope>
    <source>
        <strain evidence="1">YSTF-M11</strain>
    </source>
</reference>
<protein>
    <submittedName>
        <fullName evidence="1">Uncharacterized protein</fullName>
    </submittedName>
</protein>
<name>A0A9X1FZW1_9RHOB</name>
<comment type="caution">
    <text evidence="1">The sequence shown here is derived from an EMBL/GenBank/DDBJ whole genome shotgun (WGS) entry which is preliminary data.</text>
</comment>
<evidence type="ECO:0000313" key="1">
    <source>
        <dbReference type="EMBL" id="MBW4710751.1"/>
    </source>
</evidence>
<keyword evidence="2" id="KW-1185">Reference proteome</keyword>
<accession>A0A9X1FZW1</accession>
<organism evidence="1 2">
    <name type="scientific">Roseobacter insulae</name>
    <dbReference type="NCBI Taxonomy" id="2859783"/>
    <lineage>
        <taxon>Bacteria</taxon>
        <taxon>Pseudomonadati</taxon>
        <taxon>Pseudomonadota</taxon>
        <taxon>Alphaproteobacteria</taxon>
        <taxon>Rhodobacterales</taxon>
        <taxon>Roseobacteraceae</taxon>
        <taxon>Roseobacter</taxon>
    </lineage>
</organism>